<dbReference type="Gene3D" id="2.30.30.30">
    <property type="match status" value="1"/>
</dbReference>
<dbReference type="Gene3D" id="2.40.50.140">
    <property type="entry name" value="Nucleic acid-binding proteins"/>
    <property type="match status" value="2"/>
</dbReference>
<dbReference type="PANTHER" id="PTHR30053">
    <property type="entry name" value="ELONGATION FACTOR P"/>
    <property type="match status" value="1"/>
</dbReference>
<evidence type="ECO:0000256" key="3">
    <source>
        <dbReference type="ARBA" id="ARBA00009479"/>
    </source>
</evidence>
<comment type="similarity">
    <text evidence="3 7 9">Belongs to the elongation factor P family.</text>
</comment>
<dbReference type="PIRSF" id="PIRSF005901">
    <property type="entry name" value="EF-P"/>
    <property type="match status" value="1"/>
</dbReference>
<evidence type="ECO:0000256" key="8">
    <source>
        <dbReference type="NCBIfam" id="TIGR00038"/>
    </source>
</evidence>
<dbReference type="FunFam" id="2.30.30.30:FF:000003">
    <property type="entry name" value="Elongation factor P"/>
    <property type="match status" value="1"/>
</dbReference>
<evidence type="ECO:0000256" key="1">
    <source>
        <dbReference type="ARBA" id="ARBA00004496"/>
    </source>
</evidence>
<keyword evidence="11" id="KW-1185">Reference proteome</keyword>
<organism evidence="10 11">
    <name type="scientific">Mucispirillum schaedleri ASF457</name>
    <dbReference type="NCBI Taxonomy" id="1379858"/>
    <lineage>
        <taxon>Bacteria</taxon>
        <taxon>Pseudomonadati</taxon>
        <taxon>Deferribacterota</taxon>
        <taxon>Deferribacteres</taxon>
        <taxon>Deferribacterales</taxon>
        <taxon>Mucispirillaceae</taxon>
        <taxon>Mucispirillum</taxon>
    </lineage>
</organism>
<dbReference type="CDD" id="cd05794">
    <property type="entry name" value="S1_EF-P_repeat_2"/>
    <property type="match status" value="1"/>
</dbReference>
<dbReference type="InterPro" id="IPR011768">
    <property type="entry name" value="Transl_elongation_fac_P"/>
</dbReference>
<dbReference type="GO" id="GO:0005829">
    <property type="term" value="C:cytosol"/>
    <property type="evidence" value="ECO:0007669"/>
    <property type="project" value="UniProtKB-ARBA"/>
</dbReference>
<dbReference type="NCBIfam" id="TIGR00038">
    <property type="entry name" value="efp"/>
    <property type="match status" value="1"/>
</dbReference>
<dbReference type="OrthoDB" id="9801844at2"/>
<dbReference type="Pfam" id="PF01132">
    <property type="entry name" value="EFP"/>
    <property type="match status" value="1"/>
</dbReference>
<dbReference type="SMART" id="SM01185">
    <property type="entry name" value="EFP"/>
    <property type="match status" value="1"/>
</dbReference>
<dbReference type="InterPro" id="IPR012340">
    <property type="entry name" value="NA-bd_OB-fold"/>
</dbReference>
<evidence type="ECO:0000256" key="2">
    <source>
        <dbReference type="ARBA" id="ARBA00004815"/>
    </source>
</evidence>
<dbReference type="InterPro" id="IPR020599">
    <property type="entry name" value="Transl_elong_fac_P/YeiP"/>
</dbReference>
<dbReference type="SUPFAM" id="SSF50249">
    <property type="entry name" value="Nucleic acid-binding proteins"/>
    <property type="match status" value="2"/>
</dbReference>
<evidence type="ECO:0000313" key="11">
    <source>
        <dbReference type="Proteomes" id="UP000017429"/>
    </source>
</evidence>
<dbReference type="Pfam" id="PF08207">
    <property type="entry name" value="EFP_N"/>
    <property type="match status" value="1"/>
</dbReference>
<proteinExistence type="inferred from homology"/>
<dbReference type="InterPro" id="IPR008991">
    <property type="entry name" value="Translation_prot_SH3-like_sf"/>
</dbReference>
<dbReference type="PANTHER" id="PTHR30053:SF12">
    <property type="entry name" value="ELONGATION FACTOR P (EF-P) FAMILY PROTEIN"/>
    <property type="match status" value="1"/>
</dbReference>
<comment type="function">
    <text evidence="7">Involved in peptide bond synthesis. Stimulates efficient translation and peptide-bond synthesis on native or reconstituted 70S ribosomes in vitro. Probably functions indirectly by altering the affinity of the ribosome for aminoacyl-tRNA, thus increasing their reactivity as acceptors for peptidyl transferase.</text>
</comment>
<dbReference type="InterPro" id="IPR015365">
    <property type="entry name" value="Elong-fact-P_C"/>
</dbReference>
<dbReference type="PROSITE" id="PS01275">
    <property type="entry name" value="EFP"/>
    <property type="match status" value="1"/>
</dbReference>
<dbReference type="KEGG" id="msch:N508_001563"/>
<keyword evidence="4 7" id="KW-0963">Cytoplasm</keyword>
<evidence type="ECO:0000256" key="9">
    <source>
        <dbReference type="RuleBase" id="RU004389"/>
    </source>
</evidence>
<protein>
    <recommendedName>
        <fullName evidence="7 8">Elongation factor P</fullName>
        <shortName evidence="7">EF-P</shortName>
    </recommendedName>
</protein>
<dbReference type="HAMAP" id="MF_00141">
    <property type="entry name" value="EF_P"/>
    <property type="match status" value="1"/>
</dbReference>
<dbReference type="AlphaFoldDB" id="V2QBY5"/>
<dbReference type="eggNOG" id="COG0231">
    <property type="taxonomic scope" value="Bacteria"/>
</dbReference>
<evidence type="ECO:0000256" key="5">
    <source>
        <dbReference type="ARBA" id="ARBA00022768"/>
    </source>
</evidence>
<dbReference type="RefSeq" id="WP_023275856.1">
    <property type="nucleotide sequence ID" value="NZ_CP097562.1"/>
</dbReference>
<gene>
    <name evidence="7 10" type="primary">efp</name>
    <name evidence="10" type="ORF">N508_001563</name>
</gene>
<dbReference type="FunFam" id="2.40.50.140:FF:000004">
    <property type="entry name" value="Elongation factor P"/>
    <property type="match status" value="1"/>
</dbReference>
<evidence type="ECO:0000256" key="7">
    <source>
        <dbReference type="HAMAP-Rule" id="MF_00141"/>
    </source>
</evidence>
<dbReference type="InterPro" id="IPR013185">
    <property type="entry name" value="Transl_elong_KOW-like"/>
</dbReference>
<evidence type="ECO:0000313" key="10">
    <source>
        <dbReference type="EMBL" id="USF24477.1"/>
    </source>
</evidence>
<reference evidence="10" key="2">
    <citation type="submission" date="2022-05" db="EMBL/GenBank/DDBJ databases">
        <authorList>
            <person name="Proctor A.L."/>
            <person name="Phillips G.J."/>
            <person name="Wannemuehler M.J."/>
        </authorList>
    </citation>
    <scope>NUCLEOTIDE SEQUENCE</scope>
    <source>
        <strain evidence="10">ASF457</strain>
    </source>
</reference>
<dbReference type="InterPro" id="IPR001059">
    <property type="entry name" value="Transl_elong_P/YeiP_cen"/>
</dbReference>
<dbReference type="InterPro" id="IPR014722">
    <property type="entry name" value="Rib_uL2_dom2"/>
</dbReference>
<reference evidence="10" key="1">
    <citation type="journal article" date="2014" name="Genome Announc.">
        <title>Draft genome sequences of the altered schaedler flora, a defined bacterial community from gnotobiotic mice.</title>
        <authorList>
            <person name="Wannemuehler M.J."/>
            <person name="Overstreet A.M."/>
            <person name="Ward D.V."/>
            <person name="Phillips G.J."/>
        </authorList>
    </citation>
    <scope>NUCLEOTIDE SEQUENCE</scope>
    <source>
        <strain evidence="10">ASF457</strain>
    </source>
</reference>
<accession>V2QBY5</accession>
<sequence length="190" mass="21309">MPITPNQFKRGSKIEVDGEPYAVIEWQHIKCGRGGATVRTKIKNLISGRVLERTYDSGEKLKEPDFEEKRMQYLYNDGTEYIFMDQESYEQVHLDDDCVGDAYLFMPESLDVAVQFFNGRPIGITLPNFVELEVTECEPGVKGDTVTGGSKGATVITGGKIQVPLFINEGDVLKIDTRDASYIERVSSKK</sequence>
<evidence type="ECO:0000256" key="4">
    <source>
        <dbReference type="ARBA" id="ARBA00022490"/>
    </source>
</evidence>
<dbReference type="InterPro" id="IPR013852">
    <property type="entry name" value="Transl_elong_P/YeiP_CS"/>
</dbReference>
<dbReference type="NCBIfam" id="NF001810">
    <property type="entry name" value="PRK00529.1"/>
    <property type="match status" value="1"/>
</dbReference>
<reference evidence="10" key="3">
    <citation type="submission" date="2022-06" db="EMBL/GenBank/DDBJ databases">
        <title>Resources to Facilitate Use of the Altered Schaedler Flora (ASF) Mouse Model to Study Microbiome Function.</title>
        <authorList>
            <person name="Proctor A."/>
            <person name="Parvinroo S."/>
            <person name="Richie T."/>
            <person name="Jia X."/>
            <person name="Lee S.T.M."/>
            <person name="Karp P.D."/>
            <person name="Paley S."/>
            <person name="Kostic A.D."/>
            <person name="Pierre J.F."/>
            <person name="Wannemuehler M.J."/>
            <person name="Phillips G.J."/>
        </authorList>
    </citation>
    <scope>NUCLEOTIDE SEQUENCE</scope>
    <source>
        <strain evidence="10">ASF457</strain>
    </source>
</reference>
<dbReference type="GO" id="GO:0043043">
    <property type="term" value="P:peptide biosynthetic process"/>
    <property type="evidence" value="ECO:0007669"/>
    <property type="project" value="InterPro"/>
</dbReference>
<keyword evidence="6 7" id="KW-0648">Protein biosynthesis</keyword>
<keyword evidence="5 7" id="KW-0251">Elongation factor</keyword>
<dbReference type="Pfam" id="PF09285">
    <property type="entry name" value="Elong-fact-P_C"/>
    <property type="match status" value="1"/>
</dbReference>
<dbReference type="EMBL" id="CP097562">
    <property type="protein sequence ID" value="USF24477.1"/>
    <property type="molecule type" value="Genomic_DNA"/>
</dbReference>
<comment type="subcellular location">
    <subcellularLocation>
        <location evidence="1 7">Cytoplasm</location>
    </subcellularLocation>
</comment>
<dbReference type="GO" id="GO:0003746">
    <property type="term" value="F:translation elongation factor activity"/>
    <property type="evidence" value="ECO:0007669"/>
    <property type="project" value="UniProtKB-UniRule"/>
</dbReference>
<evidence type="ECO:0000256" key="6">
    <source>
        <dbReference type="ARBA" id="ARBA00022917"/>
    </source>
</evidence>
<name>V2QBY5_9BACT</name>
<comment type="pathway">
    <text evidence="2 7">Protein biosynthesis; polypeptide chain elongation.</text>
</comment>
<dbReference type="SUPFAM" id="SSF50104">
    <property type="entry name" value="Translation proteins SH3-like domain"/>
    <property type="match status" value="1"/>
</dbReference>
<dbReference type="SMART" id="SM00841">
    <property type="entry name" value="Elong-fact-P_C"/>
    <property type="match status" value="1"/>
</dbReference>
<dbReference type="FunFam" id="2.40.50.140:FF:000009">
    <property type="entry name" value="Elongation factor P"/>
    <property type="match status" value="1"/>
</dbReference>
<dbReference type="CDD" id="cd04470">
    <property type="entry name" value="S1_EF-P_repeat_1"/>
    <property type="match status" value="1"/>
</dbReference>
<dbReference type="Proteomes" id="UP000017429">
    <property type="component" value="Chromosome"/>
</dbReference>